<sequence length="671" mass="71839">MVETRDRRQRGIRGRLRRALTIITSLTVMAAVLAWIGLTIAESRLERHQAQSLSDLGQITSLVGRSVSLAADSARISYFETLPELEAARAALAVQMTEFKALAEALPSPASTDIFDLSEVPSIVRLVRRLDATTQSLFSITAEAIALRESPDPGDKGLAQLKQSAIEQRTAATAAMVETSFAQLTKLIEGLSVLVQKAALDRGNELLGLIGMFKTALIAGALASLVAGLLISAFLTRAIVRSLVGATHAISRLAEGDSSAELPGDDRDDEIGDLARAYKVFKANALERDHLERRLRHVQQMEALGQLTGGIAHDFNNLLAAVSSNLQLIQDQSSAGSPTHRRVDRALGAVESGSAMIQRLLLFARRQALQPEVVDLNQLVTGLVDLIELSIDPAITLKTELARELPAVTVDPGQMESAVLNLVFNARDAIAGPGTITLATRVIGADRVELSVRDTGVGMPPEVLAQAFDPFFTTKPFGAGSGLGLSTVFGFIQQSEGNVTIDSDEGRGTIVRLELPGTIGRKKPRARRRMPGRPLPSGNAGKRVLLVEDDEILRATTADMLESLGYVAVPVASAEAALRQLRKHPFDILFSDIVLTGGEDGWSLAKKARQVQPDLALLLSTGYGNQTDGPSEIDVLTKPYSRTDLAHRLNAALVEARQAQPETASTSPANM</sequence>
<protein>
    <recommendedName>
        <fullName evidence="3">histidine kinase</fullName>
        <ecNumber evidence="3">2.7.13.3</ecNumber>
    </recommendedName>
</protein>
<evidence type="ECO:0000256" key="8">
    <source>
        <dbReference type="SAM" id="MobiDB-lite"/>
    </source>
</evidence>
<comment type="subcellular location">
    <subcellularLocation>
        <location evidence="2">Membrane</location>
    </subcellularLocation>
</comment>
<dbReference type="Gene3D" id="6.10.340.10">
    <property type="match status" value="1"/>
</dbReference>
<evidence type="ECO:0000259" key="10">
    <source>
        <dbReference type="PROSITE" id="PS50109"/>
    </source>
</evidence>
<dbReference type="SUPFAM" id="SSF158472">
    <property type="entry name" value="HAMP domain-like"/>
    <property type="match status" value="1"/>
</dbReference>
<keyword evidence="6" id="KW-0418">Kinase</keyword>
<reference evidence="13 14" key="1">
    <citation type="submission" date="2021-01" db="EMBL/GenBank/DDBJ databases">
        <title>Genome seq and assembly of Devosia sp. G19.</title>
        <authorList>
            <person name="Chhetri G."/>
        </authorList>
    </citation>
    <scope>NUCLEOTIDE SEQUENCE [LARGE SCALE GENOMIC DNA]</scope>
    <source>
        <strain evidence="13 14">G19</strain>
    </source>
</reference>
<dbReference type="InterPro" id="IPR036890">
    <property type="entry name" value="HATPase_C_sf"/>
</dbReference>
<evidence type="ECO:0000259" key="12">
    <source>
        <dbReference type="PROSITE" id="PS50885"/>
    </source>
</evidence>
<evidence type="ECO:0000256" key="3">
    <source>
        <dbReference type="ARBA" id="ARBA00012438"/>
    </source>
</evidence>
<keyword evidence="9" id="KW-0472">Membrane</keyword>
<dbReference type="CDD" id="cd00082">
    <property type="entry name" value="HisKA"/>
    <property type="match status" value="1"/>
</dbReference>
<keyword evidence="5" id="KW-0808">Transferase</keyword>
<evidence type="ECO:0000256" key="2">
    <source>
        <dbReference type="ARBA" id="ARBA00004370"/>
    </source>
</evidence>
<dbReference type="Gene3D" id="3.30.565.10">
    <property type="entry name" value="Histidine kinase-like ATPase, C-terminal domain"/>
    <property type="match status" value="1"/>
</dbReference>
<dbReference type="PROSITE" id="PS50885">
    <property type="entry name" value="HAMP"/>
    <property type="match status" value="1"/>
</dbReference>
<feature type="compositionally biased region" description="Basic residues" evidence="8">
    <location>
        <begin position="521"/>
        <end position="531"/>
    </location>
</feature>
<dbReference type="Proteomes" id="UP000595460">
    <property type="component" value="Chromosome"/>
</dbReference>
<dbReference type="Pfam" id="PF00672">
    <property type="entry name" value="HAMP"/>
    <property type="match status" value="1"/>
</dbReference>
<dbReference type="InterPro" id="IPR003594">
    <property type="entry name" value="HATPase_dom"/>
</dbReference>
<keyword evidence="4 7" id="KW-0597">Phosphoprotein</keyword>
<feature type="domain" description="Response regulatory" evidence="11">
    <location>
        <begin position="543"/>
        <end position="653"/>
    </location>
</feature>
<dbReference type="PANTHER" id="PTHR43065">
    <property type="entry name" value="SENSOR HISTIDINE KINASE"/>
    <property type="match status" value="1"/>
</dbReference>
<evidence type="ECO:0000256" key="6">
    <source>
        <dbReference type="ARBA" id="ARBA00022777"/>
    </source>
</evidence>
<dbReference type="Gene3D" id="3.40.50.2300">
    <property type="match status" value="1"/>
</dbReference>
<evidence type="ECO:0000259" key="11">
    <source>
        <dbReference type="PROSITE" id="PS50110"/>
    </source>
</evidence>
<dbReference type="EMBL" id="CP068047">
    <property type="protein sequence ID" value="QQR36741.1"/>
    <property type="molecule type" value="Genomic_DNA"/>
</dbReference>
<dbReference type="Pfam" id="PF00512">
    <property type="entry name" value="HisKA"/>
    <property type="match status" value="1"/>
</dbReference>
<dbReference type="Pfam" id="PF00072">
    <property type="entry name" value="Response_reg"/>
    <property type="match status" value="1"/>
</dbReference>
<dbReference type="EC" id="2.7.13.3" evidence="3"/>
<dbReference type="InterPro" id="IPR003660">
    <property type="entry name" value="HAMP_dom"/>
</dbReference>
<dbReference type="InterPro" id="IPR036097">
    <property type="entry name" value="HisK_dim/P_sf"/>
</dbReference>
<accession>A0ABX7BY62</accession>
<feature type="region of interest" description="Disordered" evidence="8">
    <location>
        <begin position="521"/>
        <end position="540"/>
    </location>
</feature>
<dbReference type="SMART" id="SM00304">
    <property type="entry name" value="HAMP"/>
    <property type="match status" value="1"/>
</dbReference>
<dbReference type="InterPro" id="IPR001789">
    <property type="entry name" value="Sig_transdc_resp-reg_receiver"/>
</dbReference>
<evidence type="ECO:0000256" key="5">
    <source>
        <dbReference type="ARBA" id="ARBA00022679"/>
    </source>
</evidence>
<evidence type="ECO:0000313" key="13">
    <source>
        <dbReference type="EMBL" id="QQR36741.1"/>
    </source>
</evidence>
<dbReference type="Pfam" id="PF02518">
    <property type="entry name" value="HATPase_c"/>
    <property type="match status" value="1"/>
</dbReference>
<feature type="modified residue" description="4-aspartylphosphate" evidence="7">
    <location>
        <position position="592"/>
    </location>
</feature>
<dbReference type="InterPro" id="IPR011006">
    <property type="entry name" value="CheY-like_superfamily"/>
</dbReference>
<keyword evidence="9" id="KW-1133">Transmembrane helix</keyword>
<gene>
    <name evidence="13" type="ORF">JI749_03665</name>
</gene>
<dbReference type="CDD" id="cd06225">
    <property type="entry name" value="HAMP"/>
    <property type="match status" value="1"/>
</dbReference>
<dbReference type="PROSITE" id="PS50109">
    <property type="entry name" value="HIS_KIN"/>
    <property type="match status" value="1"/>
</dbReference>
<dbReference type="PROSITE" id="PS50110">
    <property type="entry name" value="RESPONSE_REGULATORY"/>
    <property type="match status" value="1"/>
</dbReference>
<dbReference type="SMART" id="SM00388">
    <property type="entry name" value="HisKA"/>
    <property type="match status" value="1"/>
</dbReference>
<comment type="catalytic activity">
    <reaction evidence="1">
        <text>ATP + protein L-histidine = ADP + protein N-phospho-L-histidine.</text>
        <dbReference type="EC" id="2.7.13.3"/>
    </reaction>
</comment>
<keyword evidence="9" id="KW-0812">Transmembrane</keyword>
<keyword evidence="14" id="KW-1185">Reference proteome</keyword>
<proteinExistence type="predicted"/>
<dbReference type="SUPFAM" id="SSF52172">
    <property type="entry name" value="CheY-like"/>
    <property type="match status" value="1"/>
</dbReference>
<name>A0ABX7BY62_9HYPH</name>
<dbReference type="SMART" id="SM00387">
    <property type="entry name" value="HATPase_c"/>
    <property type="match status" value="1"/>
</dbReference>
<evidence type="ECO:0000313" key="14">
    <source>
        <dbReference type="Proteomes" id="UP000595460"/>
    </source>
</evidence>
<dbReference type="Gene3D" id="1.10.287.130">
    <property type="match status" value="1"/>
</dbReference>
<dbReference type="SUPFAM" id="SSF55874">
    <property type="entry name" value="ATPase domain of HSP90 chaperone/DNA topoisomerase II/histidine kinase"/>
    <property type="match status" value="1"/>
</dbReference>
<feature type="transmembrane region" description="Helical" evidence="9">
    <location>
        <begin position="20"/>
        <end position="41"/>
    </location>
</feature>
<dbReference type="InterPro" id="IPR005467">
    <property type="entry name" value="His_kinase_dom"/>
</dbReference>
<evidence type="ECO:0000256" key="7">
    <source>
        <dbReference type="PROSITE-ProRule" id="PRU00169"/>
    </source>
</evidence>
<dbReference type="SMART" id="SM00448">
    <property type="entry name" value="REC"/>
    <property type="match status" value="1"/>
</dbReference>
<dbReference type="InterPro" id="IPR004358">
    <property type="entry name" value="Sig_transdc_His_kin-like_C"/>
</dbReference>
<feature type="domain" description="Histidine kinase" evidence="10">
    <location>
        <begin position="310"/>
        <end position="519"/>
    </location>
</feature>
<dbReference type="PRINTS" id="PR00344">
    <property type="entry name" value="BCTRLSENSOR"/>
</dbReference>
<feature type="domain" description="HAMP" evidence="12">
    <location>
        <begin position="237"/>
        <end position="290"/>
    </location>
</feature>
<organism evidence="13 14">
    <name type="scientific">Devosia oryziradicis</name>
    <dbReference type="NCBI Taxonomy" id="2801335"/>
    <lineage>
        <taxon>Bacteria</taxon>
        <taxon>Pseudomonadati</taxon>
        <taxon>Pseudomonadota</taxon>
        <taxon>Alphaproteobacteria</taxon>
        <taxon>Hyphomicrobiales</taxon>
        <taxon>Devosiaceae</taxon>
        <taxon>Devosia</taxon>
    </lineage>
</organism>
<evidence type="ECO:0000256" key="4">
    <source>
        <dbReference type="ARBA" id="ARBA00022553"/>
    </source>
</evidence>
<evidence type="ECO:0000256" key="1">
    <source>
        <dbReference type="ARBA" id="ARBA00000085"/>
    </source>
</evidence>
<dbReference type="SUPFAM" id="SSF47384">
    <property type="entry name" value="Homodimeric domain of signal transducing histidine kinase"/>
    <property type="match status" value="1"/>
</dbReference>
<evidence type="ECO:0000256" key="9">
    <source>
        <dbReference type="SAM" id="Phobius"/>
    </source>
</evidence>
<dbReference type="RefSeq" id="WP_201659194.1">
    <property type="nucleotide sequence ID" value="NZ_CP068047.1"/>
</dbReference>
<dbReference type="InterPro" id="IPR003661">
    <property type="entry name" value="HisK_dim/P_dom"/>
</dbReference>
<dbReference type="PANTHER" id="PTHR43065:SF49">
    <property type="entry name" value="HISTIDINE KINASE"/>
    <property type="match status" value="1"/>
</dbReference>